<accession>A0ABS0BXY4</accession>
<comment type="caution">
    <text evidence="2">The sequence shown here is derived from an EMBL/GenBank/DDBJ whole genome shotgun (WGS) entry which is preliminary data.</text>
</comment>
<evidence type="ECO:0000313" key="2">
    <source>
        <dbReference type="EMBL" id="MBF6058661.1"/>
    </source>
</evidence>
<dbReference type="Proteomes" id="UP001193680">
    <property type="component" value="Unassembled WGS sequence"/>
</dbReference>
<name>A0ABS0BXY4_9GAMM</name>
<evidence type="ECO:0000256" key="1">
    <source>
        <dbReference type="SAM" id="Phobius"/>
    </source>
</evidence>
<reference evidence="2 3" key="2">
    <citation type="submission" date="2020-11" db="EMBL/GenBank/DDBJ databases">
        <title>Sulfur oxidizing isolate from Hospital Hole Sinkhole.</title>
        <authorList>
            <person name="Scott K.M."/>
        </authorList>
    </citation>
    <scope>NUCLEOTIDE SEQUENCE [LARGE SCALE GENOMIC DNA]</scope>
    <source>
        <strain evidence="2 3">HH1</strain>
    </source>
</reference>
<proteinExistence type="predicted"/>
<organism evidence="2 3">
    <name type="scientific">Thiomicrorhabdus heinhorstiae</name>
    <dbReference type="NCBI Taxonomy" id="2748010"/>
    <lineage>
        <taxon>Bacteria</taxon>
        <taxon>Pseudomonadati</taxon>
        <taxon>Pseudomonadota</taxon>
        <taxon>Gammaproteobacteria</taxon>
        <taxon>Thiotrichales</taxon>
        <taxon>Piscirickettsiaceae</taxon>
        <taxon>Thiomicrorhabdus</taxon>
    </lineage>
</organism>
<reference evidence="2 3" key="1">
    <citation type="submission" date="2020-06" db="EMBL/GenBank/DDBJ databases">
        <authorList>
            <person name="Scott K."/>
        </authorList>
    </citation>
    <scope>NUCLEOTIDE SEQUENCE [LARGE SCALE GENOMIC DNA]</scope>
    <source>
        <strain evidence="2 3">HH1</strain>
    </source>
</reference>
<evidence type="ECO:0000313" key="3">
    <source>
        <dbReference type="Proteomes" id="UP001193680"/>
    </source>
</evidence>
<gene>
    <name evidence="2" type="ORF">H8792_009950</name>
</gene>
<keyword evidence="1" id="KW-0812">Transmembrane</keyword>
<keyword evidence="3" id="KW-1185">Reference proteome</keyword>
<feature type="transmembrane region" description="Helical" evidence="1">
    <location>
        <begin position="21"/>
        <end position="42"/>
    </location>
</feature>
<keyword evidence="1" id="KW-1133">Transmembrane helix</keyword>
<dbReference type="EMBL" id="JACBGI020000023">
    <property type="protein sequence ID" value="MBF6058661.1"/>
    <property type="molecule type" value="Genomic_DNA"/>
</dbReference>
<sequence length="65" mass="6794">MLNESKVMRLIRQKQLKKQEGASMIEYALVIAGVAVVAYLLFGGTNGGTVGTAIQGAVNNSVGNL</sequence>
<keyword evidence="1" id="KW-0472">Membrane</keyword>
<dbReference type="RefSeq" id="WP_185978807.1">
    <property type="nucleotide sequence ID" value="NZ_JACBGI020000023.1"/>
</dbReference>
<protein>
    <submittedName>
        <fullName evidence="2">Flp family type IVb pilin</fullName>
    </submittedName>
</protein>